<proteinExistence type="predicted"/>
<keyword evidence="2" id="KW-1185">Reference proteome</keyword>
<gene>
    <name evidence="1" type="ORF">DKX38_023466</name>
</gene>
<sequence length="153" mass="17219">MARLRGVGTRGKSIELQCNHFRVAENNADDFPYHCSISLLCVISLSSRDGRPVNQKGTGRRLHDKVRETRYLDLTDSLRNKRIELTFVFDNFSSNRYLNALNVPSASGLTCTPGNYRIPIHAITAAMRGQESASSQEALRFLDIILRQHAAKQ</sequence>
<protein>
    <submittedName>
        <fullName evidence="1">Uncharacterized protein</fullName>
    </submittedName>
</protein>
<evidence type="ECO:0000313" key="1">
    <source>
        <dbReference type="EMBL" id="KAB5519147.1"/>
    </source>
</evidence>
<reference evidence="2" key="1">
    <citation type="journal article" date="2019" name="Gigascience">
        <title>De novo genome assembly of the endangered Acer yangbiense, a plant species with extremely small populations endemic to Yunnan Province, China.</title>
        <authorList>
            <person name="Yang J."/>
            <person name="Wariss H.M."/>
            <person name="Tao L."/>
            <person name="Zhang R."/>
            <person name="Yun Q."/>
            <person name="Hollingsworth P."/>
            <person name="Dao Z."/>
            <person name="Luo G."/>
            <person name="Guo H."/>
            <person name="Ma Y."/>
            <person name="Sun W."/>
        </authorList>
    </citation>
    <scope>NUCLEOTIDE SEQUENCE [LARGE SCALE GENOMIC DNA]</scope>
    <source>
        <strain evidence="2">cv. br00</strain>
    </source>
</reference>
<comment type="caution">
    <text evidence="1">The sequence shown here is derived from an EMBL/GenBank/DDBJ whole genome shotgun (WGS) entry which is preliminary data.</text>
</comment>
<evidence type="ECO:0000313" key="2">
    <source>
        <dbReference type="Proteomes" id="UP000326939"/>
    </source>
</evidence>
<dbReference type="Proteomes" id="UP000326939">
    <property type="component" value="Chromosome 16"/>
</dbReference>
<dbReference type="AlphaFoldDB" id="A0A5N5JWR4"/>
<organism evidence="1 2">
    <name type="scientific">Salix brachista</name>
    <dbReference type="NCBI Taxonomy" id="2182728"/>
    <lineage>
        <taxon>Eukaryota</taxon>
        <taxon>Viridiplantae</taxon>
        <taxon>Streptophyta</taxon>
        <taxon>Embryophyta</taxon>
        <taxon>Tracheophyta</taxon>
        <taxon>Spermatophyta</taxon>
        <taxon>Magnoliopsida</taxon>
        <taxon>eudicotyledons</taxon>
        <taxon>Gunneridae</taxon>
        <taxon>Pentapetalae</taxon>
        <taxon>rosids</taxon>
        <taxon>fabids</taxon>
        <taxon>Malpighiales</taxon>
        <taxon>Salicaceae</taxon>
        <taxon>Saliceae</taxon>
        <taxon>Salix</taxon>
    </lineage>
</organism>
<dbReference type="EMBL" id="VDCV01000016">
    <property type="protein sequence ID" value="KAB5519147.1"/>
    <property type="molecule type" value="Genomic_DNA"/>
</dbReference>
<name>A0A5N5JWR4_9ROSI</name>
<accession>A0A5N5JWR4</accession>